<evidence type="ECO:0000313" key="2">
    <source>
        <dbReference type="Proteomes" id="UP001642540"/>
    </source>
</evidence>
<dbReference type="Proteomes" id="UP001642540">
    <property type="component" value="Unassembled WGS sequence"/>
</dbReference>
<accession>A0ABP1S7D4</accession>
<dbReference type="EMBL" id="CAXLJM020000164">
    <property type="protein sequence ID" value="CAL8145809.1"/>
    <property type="molecule type" value="Genomic_DNA"/>
</dbReference>
<name>A0ABP1S7D4_9HEXA</name>
<comment type="caution">
    <text evidence="1">The sequence shown here is derived from an EMBL/GenBank/DDBJ whole genome shotgun (WGS) entry which is preliminary data.</text>
</comment>
<protein>
    <submittedName>
        <fullName evidence="1">Uncharacterized protein</fullName>
    </submittedName>
</protein>
<keyword evidence="2" id="KW-1185">Reference proteome</keyword>
<evidence type="ECO:0000313" key="1">
    <source>
        <dbReference type="EMBL" id="CAL8145809.1"/>
    </source>
</evidence>
<gene>
    <name evidence="1" type="ORF">ODALV1_LOCUS30607</name>
</gene>
<reference evidence="1 2" key="1">
    <citation type="submission" date="2024-08" db="EMBL/GenBank/DDBJ databases">
        <authorList>
            <person name="Cucini C."/>
            <person name="Frati F."/>
        </authorList>
    </citation>
    <scope>NUCLEOTIDE SEQUENCE [LARGE SCALE GENOMIC DNA]</scope>
</reference>
<sequence length="111" mass="12350">MLTNYFYRDLSFLLRLLGESKGCTAREEVAVVNVEMPQPSPVVREPVVKNVNVECNITRKLSLSSPISPPKAVSLGSDSSLASIVSLVSPKFEWEIRDAASRVYEGKYFKI</sequence>
<organism evidence="1 2">
    <name type="scientific">Orchesella dallaii</name>
    <dbReference type="NCBI Taxonomy" id="48710"/>
    <lineage>
        <taxon>Eukaryota</taxon>
        <taxon>Metazoa</taxon>
        <taxon>Ecdysozoa</taxon>
        <taxon>Arthropoda</taxon>
        <taxon>Hexapoda</taxon>
        <taxon>Collembola</taxon>
        <taxon>Entomobryomorpha</taxon>
        <taxon>Entomobryoidea</taxon>
        <taxon>Orchesellidae</taxon>
        <taxon>Orchesellinae</taxon>
        <taxon>Orchesella</taxon>
    </lineage>
</organism>
<proteinExistence type="predicted"/>